<dbReference type="Pfam" id="PF02325">
    <property type="entry name" value="CCB3_YggT"/>
    <property type="match status" value="1"/>
</dbReference>
<reference evidence="1" key="1">
    <citation type="journal article" date="2011" name="Environ. Microbiol.">
        <title>Time-series analyses of Monterey Bay coastal microbial picoplankton using a 'genome proxy' microarray.</title>
        <authorList>
            <person name="Rich V.I."/>
            <person name="Pham V.D."/>
            <person name="Eppley J."/>
            <person name="Shi Y."/>
            <person name="DeLong E.F."/>
        </authorList>
    </citation>
    <scope>NUCLEOTIDE SEQUENCE</scope>
</reference>
<evidence type="ECO:0000313" key="1">
    <source>
        <dbReference type="EMBL" id="ADI20991.1"/>
    </source>
</evidence>
<name>E0Y2V0_9GAMM</name>
<dbReference type="InterPro" id="IPR003425">
    <property type="entry name" value="CCB3/YggT"/>
</dbReference>
<proteinExistence type="predicted"/>
<sequence>MSPNNDTPISDFIRQLIVPILKPIQKRLPYPAGFDFSPVIAIVYHSISDNDHSY</sequence>
<organism evidence="1">
    <name type="scientific">uncultured gamma proteobacterium EB080_L93H08</name>
    <dbReference type="NCBI Taxonomy" id="710973"/>
    <lineage>
        <taxon>Bacteria</taxon>
        <taxon>Pseudomonadati</taxon>
        <taxon>Pseudomonadota</taxon>
        <taxon>Gammaproteobacteria</taxon>
        <taxon>environmental samples</taxon>
    </lineage>
</organism>
<protein>
    <submittedName>
        <fullName evidence="1">Uncharacterized protein</fullName>
    </submittedName>
</protein>
<accession>E0Y2V0</accession>
<dbReference type="AlphaFoldDB" id="E0Y2V0"/>
<dbReference type="GO" id="GO:0016020">
    <property type="term" value="C:membrane"/>
    <property type="evidence" value="ECO:0007669"/>
    <property type="project" value="InterPro"/>
</dbReference>
<dbReference type="EMBL" id="GU474948">
    <property type="protein sequence ID" value="ADI20991.1"/>
    <property type="molecule type" value="Genomic_DNA"/>
</dbReference>